<name>A0A6M0QAH2_9BACI</name>
<dbReference type="FunFam" id="3.40.50.720:FF:000363">
    <property type="entry name" value="D-isomer specific 2-hydroxyacid dehydrogenase"/>
    <property type="match status" value="1"/>
</dbReference>
<dbReference type="AlphaFoldDB" id="A0A6M0QAH2"/>
<evidence type="ECO:0000259" key="5">
    <source>
        <dbReference type="Pfam" id="PF00389"/>
    </source>
</evidence>
<feature type="domain" description="D-isomer specific 2-hydroxyacid dehydrogenase NAD-binding" evidence="6">
    <location>
        <begin position="104"/>
        <end position="278"/>
    </location>
</feature>
<protein>
    <submittedName>
        <fullName evidence="7">D-2-hydroxyacid dehydrogenase</fullName>
    </submittedName>
</protein>
<evidence type="ECO:0000256" key="1">
    <source>
        <dbReference type="ARBA" id="ARBA00005854"/>
    </source>
</evidence>
<evidence type="ECO:0000313" key="7">
    <source>
        <dbReference type="EMBL" id="NEY73381.1"/>
    </source>
</evidence>
<dbReference type="InterPro" id="IPR029753">
    <property type="entry name" value="D-isomer_DH_CS"/>
</dbReference>
<dbReference type="SUPFAM" id="SSF52283">
    <property type="entry name" value="Formate/glycerate dehydrogenase catalytic domain-like"/>
    <property type="match status" value="1"/>
</dbReference>
<dbReference type="CDD" id="cd05300">
    <property type="entry name" value="2-Hacid_dh_1"/>
    <property type="match status" value="1"/>
</dbReference>
<dbReference type="GO" id="GO:0016616">
    <property type="term" value="F:oxidoreductase activity, acting on the CH-OH group of donors, NAD or NADP as acceptor"/>
    <property type="evidence" value="ECO:0007669"/>
    <property type="project" value="InterPro"/>
</dbReference>
<gene>
    <name evidence="7" type="ORF">G4D63_16725</name>
</gene>
<evidence type="ECO:0000256" key="3">
    <source>
        <dbReference type="ARBA" id="ARBA00023027"/>
    </source>
</evidence>
<sequence>MKIVSTIRIAPELQEELKERFKNVDLIFYKNMKEAEDEIKNVEVILTYGEDLTPLRIERAKVLKWIMVMSAGVEKLPFEEIKQRDILVTNARGIHKIPMAEYTVGMMLQYCKQLKGLYDQEKEGNWNRGISISELNGKTTLIIGAGAIGGQIAKLCKAFGMRTLGINTSGAAVEGIDEMTTIDELDLFLPVADFVISVLPSTNETKGLLKRKHFEKMKDSSVFINIGRGSVIEEAELVEIMKEQLIAHAILDVFEKEPLPKEHDFWKMVNVTVTPHISSITTNYLPRAFDIFEENLHIYKTKQNHFINKINLERGY</sequence>
<evidence type="ECO:0000256" key="2">
    <source>
        <dbReference type="ARBA" id="ARBA00023002"/>
    </source>
</evidence>
<dbReference type="InterPro" id="IPR036291">
    <property type="entry name" value="NAD(P)-bd_dom_sf"/>
</dbReference>
<dbReference type="PROSITE" id="PS00671">
    <property type="entry name" value="D_2_HYDROXYACID_DH_3"/>
    <property type="match status" value="1"/>
</dbReference>
<dbReference type="PANTHER" id="PTHR43333">
    <property type="entry name" value="2-HACID_DH_C DOMAIN-CONTAINING PROTEIN"/>
    <property type="match status" value="1"/>
</dbReference>
<dbReference type="RefSeq" id="WP_163180846.1">
    <property type="nucleotide sequence ID" value="NZ_JAAIWM010000006.1"/>
</dbReference>
<accession>A0A6M0QAH2</accession>
<evidence type="ECO:0000259" key="6">
    <source>
        <dbReference type="Pfam" id="PF02826"/>
    </source>
</evidence>
<dbReference type="PANTHER" id="PTHR43333:SF1">
    <property type="entry name" value="D-ISOMER SPECIFIC 2-HYDROXYACID DEHYDROGENASE NAD-BINDING DOMAIN-CONTAINING PROTEIN"/>
    <property type="match status" value="1"/>
</dbReference>
<feature type="domain" description="D-isomer specific 2-hydroxyacid dehydrogenase catalytic" evidence="5">
    <location>
        <begin position="10"/>
        <end position="294"/>
    </location>
</feature>
<dbReference type="GO" id="GO:0051287">
    <property type="term" value="F:NAD binding"/>
    <property type="evidence" value="ECO:0007669"/>
    <property type="project" value="InterPro"/>
</dbReference>
<dbReference type="Proteomes" id="UP000481043">
    <property type="component" value="Unassembled WGS sequence"/>
</dbReference>
<dbReference type="Pfam" id="PF00389">
    <property type="entry name" value="2-Hacid_dh"/>
    <property type="match status" value="1"/>
</dbReference>
<dbReference type="InterPro" id="IPR006140">
    <property type="entry name" value="D-isomer_DH_NAD-bd"/>
</dbReference>
<keyword evidence="8" id="KW-1185">Reference proteome</keyword>
<dbReference type="Pfam" id="PF02826">
    <property type="entry name" value="2-Hacid_dh_C"/>
    <property type="match status" value="1"/>
</dbReference>
<evidence type="ECO:0000256" key="4">
    <source>
        <dbReference type="RuleBase" id="RU003719"/>
    </source>
</evidence>
<reference evidence="7 8" key="1">
    <citation type="submission" date="2020-02" db="EMBL/GenBank/DDBJ databases">
        <title>Bacillus aquiflavi sp. nov., isolated from yellow water of strong flavor Chinese baijiu in Yibin region of China.</title>
        <authorList>
            <person name="Xie J."/>
        </authorList>
    </citation>
    <scope>NUCLEOTIDE SEQUENCE [LARGE SCALE GENOMIC DNA]</scope>
    <source>
        <strain evidence="7 8">SA4</strain>
    </source>
</reference>
<dbReference type="InterPro" id="IPR006139">
    <property type="entry name" value="D-isomer_2_OHA_DH_cat_dom"/>
</dbReference>
<keyword evidence="2 4" id="KW-0560">Oxidoreductase</keyword>
<evidence type="ECO:0000313" key="8">
    <source>
        <dbReference type="Proteomes" id="UP000481043"/>
    </source>
</evidence>
<dbReference type="SUPFAM" id="SSF51735">
    <property type="entry name" value="NAD(P)-binding Rossmann-fold domains"/>
    <property type="match status" value="1"/>
</dbReference>
<proteinExistence type="inferred from homology"/>
<dbReference type="EMBL" id="JAAIWM010000006">
    <property type="protein sequence ID" value="NEY73381.1"/>
    <property type="molecule type" value="Genomic_DNA"/>
</dbReference>
<comment type="similarity">
    <text evidence="1 4">Belongs to the D-isomer specific 2-hydroxyacid dehydrogenase family.</text>
</comment>
<keyword evidence="3" id="KW-0520">NAD</keyword>
<dbReference type="Gene3D" id="3.40.50.720">
    <property type="entry name" value="NAD(P)-binding Rossmann-like Domain"/>
    <property type="match status" value="2"/>
</dbReference>
<organism evidence="7 8">
    <name type="scientific">Bacillus mesophilus</name>
    <dbReference type="NCBI Taxonomy" id="1808955"/>
    <lineage>
        <taxon>Bacteria</taxon>
        <taxon>Bacillati</taxon>
        <taxon>Bacillota</taxon>
        <taxon>Bacilli</taxon>
        <taxon>Bacillales</taxon>
        <taxon>Bacillaceae</taxon>
        <taxon>Bacillus</taxon>
    </lineage>
</organism>
<comment type="caution">
    <text evidence="7">The sequence shown here is derived from an EMBL/GenBank/DDBJ whole genome shotgun (WGS) entry which is preliminary data.</text>
</comment>